<feature type="compositionally biased region" description="Polar residues" evidence="19">
    <location>
        <begin position="671"/>
        <end position="684"/>
    </location>
</feature>
<dbReference type="Gene3D" id="3.30.200.20">
    <property type="entry name" value="Phosphorylase Kinase, domain 1"/>
    <property type="match status" value="1"/>
</dbReference>
<evidence type="ECO:0000256" key="2">
    <source>
        <dbReference type="ARBA" id="ARBA00004479"/>
    </source>
</evidence>
<feature type="compositionally biased region" description="Low complexity" evidence="19">
    <location>
        <begin position="519"/>
        <end position="528"/>
    </location>
</feature>
<keyword evidence="15" id="KW-0472">Membrane</keyword>
<dbReference type="GO" id="GO:0016787">
    <property type="term" value="F:hydrolase activity"/>
    <property type="evidence" value="ECO:0007669"/>
    <property type="project" value="UniProtKB-KW"/>
</dbReference>
<evidence type="ECO:0000256" key="16">
    <source>
        <dbReference type="ARBA" id="ARBA00023180"/>
    </source>
</evidence>
<feature type="compositionally biased region" description="Acidic residues" evidence="19">
    <location>
        <begin position="468"/>
        <end position="477"/>
    </location>
</feature>
<feature type="domain" description="Protein kinase" evidence="21">
    <location>
        <begin position="852"/>
        <end position="1172"/>
    </location>
</feature>
<feature type="region of interest" description="Disordered" evidence="19">
    <location>
        <begin position="518"/>
        <end position="591"/>
    </location>
</feature>
<dbReference type="GO" id="GO:0036498">
    <property type="term" value="P:IRE1-mediated unfolded protein response"/>
    <property type="evidence" value="ECO:0007669"/>
    <property type="project" value="TreeGrafter"/>
</dbReference>
<dbReference type="InterPro" id="IPR000719">
    <property type="entry name" value="Prot_kinase_dom"/>
</dbReference>
<dbReference type="Gene3D" id="2.130.10.10">
    <property type="entry name" value="YVTN repeat-like/Quinoprotein amine dehydrogenase"/>
    <property type="match status" value="1"/>
</dbReference>
<dbReference type="InterPro" id="IPR018391">
    <property type="entry name" value="PQQ_b-propeller_rpt"/>
</dbReference>
<name>A0A067TBQ7_GALM3</name>
<feature type="compositionally biased region" description="Low complexity" evidence="19">
    <location>
        <begin position="685"/>
        <end position="697"/>
    </location>
</feature>
<dbReference type="GO" id="GO:0004521">
    <property type="term" value="F:RNA endonuclease activity"/>
    <property type="evidence" value="ECO:0007669"/>
    <property type="project" value="InterPro"/>
</dbReference>
<evidence type="ECO:0000256" key="18">
    <source>
        <dbReference type="ARBA" id="ARBA00048977"/>
    </source>
</evidence>
<dbReference type="EC" id="2.7.11.1" evidence="3"/>
<dbReference type="GO" id="GO:0046872">
    <property type="term" value="F:metal ion binding"/>
    <property type="evidence" value="ECO:0007669"/>
    <property type="project" value="UniProtKB-KW"/>
</dbReference>
<keyword evidence="7" id="KW-0479">Metal-binding</keyword>
<dbReference type="InterPro" id="IPR010513">
    <property type="entry name" value="KEN_dom"/>
</dbReference>
<dbReference type="PROSITE" id="PS50011">
    <property type="entry name" value="PROTEIN_KINASE_DOM"/>
    <property type="match status" value="1"/>
</dbReference>
<feature type="compositionally biased region" description="Basic and acidic residues" evidence="19">
    <location>
        <begin position="810"/>
        <end position="831"/>
    </location>
</feature>
<comment type="catalytic activity">
    <reaction evidence="17">
        <text>L-threonyl-[protein] + ATP = O-phospho-L-threonyl-[protein] + ADP + H(+)</text>
        <dbReference type="Rhea" id="RHEA:46608"/>
        <dbReference type="Rhea" id="RHEA-COMP:11060"/>
        <dbReference type="Rhea" id="RHEA-COMP:11605"/>
        <dbReference type="ChEBI" id="CHEBI:15378"/>
        <dbReference type="ChEBI" id="CHEBI:30013"/>
        <dbReference type="ChEBI" id="CHEBI:30616"/>
        <dbReference type="ChEBI" id="CHEBI:61977"/>
        <dbReference type="ChEBI" id="CHEBI:456216"/>
        <dbReference type="EC" id="2.7.11.1"/>
    </reaction>
    <physiologicalReaction direction="left-to-right" evidence="17">
        <dbReference type="Rhea" id="RHEA:46609"/>
    </physiologicalReaction>
</comment>
<keyword evidence="8 20" id="KW-0732">Signal</keyword>
<evidence type="ECO:0000256" key="5">
    <source>
        <dbReference type="ARBA" id="ARBA00022679"/>
    </source>
</evidence>
<evidence type="ECO:0000256" key="11">
    <source>
        <dbReference type="ARBA" id="ARBA00022801"/>
    </source>
</evidence>
<evidence type="ECO:0000313" key="24">
    <source>
        <dbReference type="Proteomes" id="UP000027222"/>
    </source>
</evidence>
<dbReference type="Proteomes" id="UP000027222">
    <property type="component" value="Unassembled WGS sequence"/>
</dbReference>
<feature type="compositionally biased region" description="Low complexity" evidence="19">
    <location>
        <begin position="451"/>
        <end position="463"/>
    </location>
</feature>
<dbReference type="SUPFAM" id="SSF50998">
    <property type="entry name" value="Quinoprotein alcohol dehydrogenase-like"/>
    <property type="match status" value="1"/>
</dbReference>
<comment type="cofactor">
    <cofactor evidence="1">
        <name>Mg(2+)</name>
        <dbReference type="ChEBI" id="CHEBI:18420"/>
    </cofactor>
</comment>
<dbReference type="HOGENOM" id="CLU_004875_2_1_1"/>
<evidence type="ECO:0000313" key="23">
    <source>
        <dbReference type="EMBL" id="KDR77329.1"/>
    </source>
</evidence>
<evidence type="ECO:0000256" key="14">
    <source>
        <dbReference type="ARBA" id="ARBA00022989"/>
    </source>
</evidence>
<feature type="compositionally biased region" description="Low complexity" evidence="19">
    <location>
        <begin position="750"/>
        <end position="759"/>
    </location>
</feature>
<proteinExistence type="predicted"/>
<evidence type="ECO:0000256" key="7">
    <source>
        <dbReference type="ARBA" id="ARBA00022723"/>
    </source>
</evidence>
<feature type="region of interest" description="Disordered" evidence="19">
    <location>
        <begin position="364"/>
        <end position="394"/>
    </location>
</feature>
<dbReference type="GO" id="GO:0005524">
    <property type="term" value="F:ATP binding"/>
    <property type="evidence" value="ECO:0007669"/>
    <property type="project" value="UniProtKB-KW"/>
</dbReference>
<dbReference type="AlphaFoldDB" id="A0A067TBQ7"/>
<keyword evidence="11" id="KW-0378">Hydrolase</keyword>
<accession>A0A067TBQ7</accession>
<dbReference type="FunFam" id="3.30.200.20:FF:000077">
    <property type="entry name" value="Putative Serine/threonine-protein kinase/endoribonuclease IRE1"/>
    <property type="match status" value="1"/>
</dbReference>
<evidence type="ECO:0000256" key="10">
    <source>
        <dbReference type="ARBA" id="ARBA00022777"/>
    </source>
</evidence>
<dbReference type="SMART" id="SM00220">
    <property type="entry name" value="S_TKc"/>
    <property type="match status" value="1"/>
</dbReference>
<feature type="compositionally biased region" description="Basic and acidic residues" evidence="19">
    <location>
        <begin position="306"/>
        <end position="315"/>
    </location>
</feature>
<evidence type="ECO:0000259" key="22">
    <source>
        <dbReference type="PROSITE" id="PS51392"/>
    </source>
</evidence>
<evidence type="ECO:0000256" key="12">
    <source>
        <dbReference type="ARBA" id="ARBA00022840"/>
    </source>
</evidence>
<dbReference type="InterPro" id="IPR038357">
    <property type="entry name" value="KEN_sf"/>
</dbReference>
<dbReference type="InterPro" id="IPR015943">
    <property type="entry name" value="WD40/YVTN_repeat-like_dom_sf"/>
</dbReference>
<dbReference type="InterPro" id="IPR011047">
    <property type="entry name" value="Quinoprotein_ADH-like_sf"/>
</dbReference>
<organism evidence="23 24">
    <name type="scientific">Galerina marginata (strain CBS 339.88)</name>
    <dbReference type="NCBI Taxonomy" id="685588"/>
    <lineage>
        <taxon>Eukaryota</taxon>
        <taxon>Fungi</taxon>
        <taxon>Dikarya</taxon>
        <taxon>Basidiomycota</taxon>
        <taxon>Agaricomycotina</taxon>
        <taxon>Agaricomycetes</taxon>
        <taxon>Agaricomycetidae</taxon>
        <taxon>Agaricales</taxon>
        <taxon>Agaricineae</taxon>
        <taxon>Strophariaceae</taxon>
        <taxon>Galerina</taxon>
    </lineage>
</organism>
<feature type="compositionally biased region" description="Low complexity" evidence="19">
    <location>
        <begin position="1063"/>
        <end position="1074"/>
    </location>
</feature>
<keyword evidence="10" id="KW-0418">Kinase</keyword>
<evidence type="ECO:0000256" key="15">
    <source>
        <dbReference type="ARBA" id="ARBA00023136"/>
    </source>
</evidence>
<dbReference type="PANTHER" id="PTHR13954">
    <property type="entry name" value="IRE1-RELATED"/>
    <property type="match status" value="1"/>
</dbReference>
<comment type="catalytic activity">
    <reaction evidence="18">
        <text>L-seryl-[protein] + ATP = O-phospho-L-seryl-[protein] + ADP + H(+)</text>
        <dbReference type="Rhea" id="RHEA:17989"/>
        <dbReference type="Rhea" id="RHEA-COMP:9863"/>
        <dbReference type="Rhea" id="RHEA-COMP:11604"/>
        <dbReference type="ChEBI" id="CHEBI:15378"/>
        <dbReference type="ChEBI" id="CHEBI:29999"/>
        <dbReference type="ChEBI" id="CHEBI:30616"/>
        <dbReference type="ChEBI" id="CHEBI:83421"/>
        <dbReference type="ChEBI" id="CHEBI:456216"/>
        <dbReference type="EC" id="2.7.11.1"/>
    </reaction>
    <physiologicalReaction direction="left-to-right" evidence="18">
        <dbReference type="Rhea" id="RHEA:17990"/>
    </physiologicalReaction>
</comment>
<keyword evidence="6" id="KW-0812">Transmembrane</keyword>
<evidence type="ECO:0000256" key="1">
    <source>
        <dbReference type="ARBA" id="ARBA00001946"/>
    </source>
</evidence>
<feature type="compositionally biased region" description="Basic residues" evidence="19">
    <location>
        <begin position="784"/>
        <end position="799"/>
    </location>
</feature>
<keyword evidence="14" id="KW-1133">Transmembrane helix</keyword>
<feature type="compositionally biased region" description="Basic and acidic residues" evidence="19">
    <location>
        <begin position="639"/>
        <end position="658"/>
    </location>
</feature>
<dbReference type="Pfam" id="PF06479">
    <property type="entry name" value="Ribonuc_2-5A"/>
    <property type="match status" value="1"/>
</dbReference>
<keyword evidence="5" id="KW-0808">Transferase</keyword>
<gene>
    <name evidence="23" type="ORF">GALMADRAFT_246698</name>
</gene>
<feature type="domain" description="KEN" evidence="22">
    <location>
        <begin position="1175"/>
        <end position="1258"/>
    </location>
</feature>
<feature type="compositionally biased region" description="Acidic residues" evidence="19">
    <location>
        <begin position="760"/>
        <end position="771"/>
    </location>
</feature>
<feature type="region of interest" description="Disordered" evidence="19">
    <location>
        <begin position="426"/>
        <end position="483"/>
    </location>
</feature>
<evidence type="ECO:0000256" key="13">
    <source>
        <dbReference type="ARBA" id="ARBA00022842"/>
    </source>
</evidence>
<feature type="signal peptide" evidence="20">
    <location>
        <begin position="1"/>
        <end position="18"/>
    </location>
</feature>
<feature type="compositionally biased region" description="Low complexity" evidence="19">
    <location>
        <begin position="568"/>
        <end position="585"/>
    </location>
</feature>
<dbReference type="EMBL" id="KL142377">
    <property type="protein sequence ID" value="KDR77329.1"/>
    <property type="molecule type" value="Genomic_DNA"/>
</dbReference>
<dbReference type="Gene3D" id="1.10.510.10">
    <property type="entry name" value="Transferase(Phosphotransferase) domain 1"/>
    <property type="match status" value="1"/>
</dbReference>
<evidence type="ECO:0000256" key="6">
    <source>
        <dbReference type="ARBA" id="ARBA00022692"/>
    </source>
</evidence>
<dbReference type="InterPro" id="IPR045133">
    <property type="entry name" value="IRE1/2-like"/>
</dbReference>
<keyword evidence="24" id="KW-1185">Reference proteome</keyword>
<dbReference type="Gene3D" id="1.20.1440.180">
    <property type="entry name" value="KEN domain"/>
    <property type="match status" value="1"/>
</dbReference>
<dbReference type="InterPro" id="IPR008271">
    <property type="entry name" value="Ser/Thr_kinase_AS"/>
</dbReference>
<dbReference type="OrthoDB" id="63989at2759"/>
<feature type="chain" id="PRO_5001646725" description="non-specific serine/threonine protein kinase" evidence="20">
    <location>
        <begin position="19"/>
        <end position="1258"/>
    </location>
</feature>
<evidence type="ECO:0000256" key="3">
    <source>
        <dbReference type="ARBA" id="ARBA00012513"/>
    </source>
</evidence>
<sequence>MALYLLPVLAALLALSAAASPNPESQALVHRHTGPPEPTAPPDLSKDYDLLDTVLVASVDGKFHALNRSSGHTLWSMSSGSTTSQSSSLAIPSSLAPLVRTTHPKHEPDSYAYDDPDEAADSETYIIEPQSGDIYVLHSPSSPLQRFPFSMPELVDIAPFTSVNGEDVRVFVGKKESSLLLIELETGRIKATLNAECPFIPDEYQDAPLDLDELDGSKPPVSAPTEVYIGRTDYIISIHKKPKPGQPVPPPQELSFSTYGPNNKDNHLQAIYRHTNDDTYIQSLTNGEIIAFHAPAPGPITTDADGNPKEPKQEGGRALWGNKFGAPVVAIFDILRPRSPIPHHHHTTPHGHPFVLLQPRPRLHDLFPKLSPPSTGSDPNTKSSSGSSSSPDPLLAKLDTAYVGLVQDSESLFVMSPEHYPLVVFGGGGGERHGLRRKALGGPKEKDPDSDTTVTDPANPDPNTDADKDAEDTESDLDTCLANPHAPRCLVGVRPLEDADGIEDRMRRLLDGPKQVQLQGAAGQQPMGGSPPPAPPVVVSRPWTGGGMEDNDNANDSGTRRPLGIEGGFSASGTISSSAAPSFSSRMIGHEPSARAGGGMGTGVGGVWEALGVTLLCGLVAVWVLWGRVKARVGKAVAEEKAKVKAEEGEEVHVDGDAHAGILPDDDGENNDANATIISTPQLGSESTSSSTSSSSSKAANGHVPPPIQTNGTPKKPPSIPLPLHPQTPLLDVPTPTPLATSIPIPDTPTPNTAASTTADGDEESDAEGAEGQEGQEGADAGRGKRKARRGKRGKKKKGGVVLAGGEEDGNGKENGKEDKEEQEKEKEEKPSSLVLTTSAPKQPVVQQPSLIVSDNILGFGSHGTVVFKGSLQGRAVAVKRLLNDFVTLALREVSILQESDDHPNVIRYYYQESHGNFLYIALELCPASLADIIEAPDREQWRDIAIGFDPKRALKQVAAGLRHLHALKLVHRDIKPQNILISAAKPGVTGGWGGGANGRAGGYRMLISDFGLCKRLDVDQTSFLPTAHGAAGAGTVGWRAPEILRGEVKLDDVSAGEEGSFSSRGSVATVVSSGSGGPGTPTTGTAPTRLTKSVDIFALGCLFYYTLTNGGHPYGDRFEREVNIMRDEKDLSGLERFGEEGTEATHLIQGMVSFEAKGRPDTTTILLHPFFWDPGRRLNFLQDASDRFEIMCRDPKDAHLLSLETGAQKVVGNDWHARLDRVFIENLGHPNRYHPHLPLPLAVIAVVFSDPFLSTNL</sequence>
<feature type="region of interest" description="Disordered" evidence="19">
    <location>
        <begin position="639"/>
        <end position="842"/>
    </location>
</feature>
<reference evidence="24" key="1">
    <citation type="journal article" date="2014" name="Proc. Natl. Acad. Sci. U.S.A.">
        <title>Extensive sampling of basidiomycete genomes demonstrates inadequacy of the white-rot/brown-rot paradigm for wood decay fungi.</title>
        <authorList>
            <person name="Riley R."/>
            <person name="Salamov A.A."/>
            <person name="Brown D.W."/>
            <person name="Nagy L.G."/>
            <person name="Floudas D."/>
            <person name="Held B.W."/>
            <person name="Levasseur A."/>
            <person name="Lombard V."/>
            <person name="Morin E."/>
            <person name="Otillar R."/>
            <person name="Lindquist E.A."/>
            <person name="Sun H."/>
            <person name="LaButti K.M."/>
            <person name="Schmutz J."/>
            <person name="Jabbour D."/>
            <person name="Luo H."/>
            <person name="Baker S.E."/>
            <person name="Pisabarro A.G."/>
            <person name="Walton J.D."/>
            <person name="Blanchette R.A."/>
            <person name="Henrissat B."/>
            <person name="Martin F."/>
            <person name="Cullen D."/>
            <person name="Hibbett D.S."/>
            <person name="Grigoriev I.V."/>
        </authorList>
    </citation>
    <scope>NUCLEOTIDE SEQUENCE [LARGE SCALE GENOMIC DNA]</scope>
    <source>
        <strain evidence="24">CBS 339.88</strain>
    </source>
</reference>
<keyword evidence="9" id="KW-0547">Nucleotide-binding</keyword>
<keyword evidence="16" id="KW-0325">Glycoprotein</keyword>
<dbReference type="FunFam" id="1.10.510.10:FF:000572">
    <property type="entry name" value="Serine/threonine-protein kinase/endoribonuclease IRE1"/>
    <property type="match status" value="1"/>
</dbReference>
<feature type="compositionally biased region" description="Polar residues" evidence="19">
    <location>
        <begin position="372"/>
        <end position="382"/>
    </location>
</feature>
<dbReference type="GO" id="GO:1990604">
    <property type="term" value="C:IRE1-TRAF2-ASK1 complex"/>
    <property type="evidence" value="ECO:0007669"/>
    <property type="project" value="TreeGrafter"/>
</dbReference>
<dbReference type="PROSITE" id="PS00108">
    <property type="entry name" value="PROTEIN_KINASE_ST"/>
    <property type="match status" value="1"/>
</dbReference>
<keyword evidence="13" id="KW-0460">Magnesium</keyword>
<evidence type="ECO:0000256" key="19">
    <source>
        <dbReference type="SAM" id="MobiDB-lite"/>
    </source>
</evidence>
<feature type="region of interest" description="Disordered" evidence="19">
    <location>
        <begin position="299"/>
        <end position="319"/>
    </location>
</feature>
<evidence type="ECO:0000256" key="20">
    <source>
        <dbReference type="SAM" id="SignalP"/>
    </source>
</evidence>
<dbReference type="InterPro" id="IPR011009">
    <property type="entry name" value="Kinase-like_dom_sf"/>
</dbReference>
<dbReference type="PANTHER" id="PTHR13954:SF6">
    <property type="entry name" value="NON-SPECIFIC SERINE_THREONINE PROTEIN KINASE"/>
    <property type="match status" value="1"/>
</dbReference>
<protein>
    <recommendedName>
        <fullName evidence="3">non-specific serine/threonine protein kinase</fullName>
        <ecNumber evidence="3">2.7.11.1</ecNumber>
    </recommendedName>
</protein>
<dbReference type="STRING" id="685588.A0A067TBQ7"/>
<evidence type="ECO:0000259" key="21">
    <source>
        <dbReference type="PROSITE" id="PS50011"/>
    </source>
</evidence>
<dbReference type="SMART" id="SM00564">
    <property type="entry name" value="PQQ"/>
    <property type="match status" value="2"/>
</dbReference>
<dbReference type="GO" id="GO:0070059">
    <property type="term" value="P:intrinsic apoptotic signaling pathway in response to endoplasmic reticulum stress"/>
    <property type="evidence" value="ECO:0007669"/>
    <property type="project" value="TreeGrafter"/>
</dbReference>
<feature type="region of interest" description="Disordered" evidence="19">
    <location>
        <begin position="1057"/>
        <end position="1088"/>
    </location>
</feature>
<feature type="compositionally biased region" description="Pro residues" evidence="19">
    <location>
        <begin position="715"/>
        <end position="726"/>
    </location>
</feature>
<evidence type="ECO:0000256" key="8">
    <source>
        <dbReference type="ARBA" id="ARBA00022729"/>
    </source>
</evidence>
<dbReference type="GO" id="GO:0006397">
    <property type="term" value="P:mRNA processing"/>
    <property type="evidence" value="ECO:0007669"/>
    <property type="project" value="InterPro"/>
</dbReference>
<dbReference type="Pfam" id="PF00069">
    <property type="entry name" value="Pkinase"/>
    <property type="match status" value="1"/>
</dbReference>
<dbReference type="GO" id="GO:0004674">
    <property type="term" value="F:protein serine/threonine kinase activity"/>
    <property type="evidence" value="ECO:0007669"/>
    <property type="project" value="UniProtKB-KW"/>
</dbReference>
<keyword evidence="12" id="KW-0067">ATP-binding</keyword>
<dbReference type="PROSITE" id="PS51392">
    <property type="entry name" value="KEN"/>
    <property type="match status" value="1"/>
</dbReference>
<comment type="subcellular location">
    <subcellularLocation>
        <location evidence="2">Membrane</location>
        <topology evidence="2">Single-pass type I membrane protein</topology>
    </subcellularLocation>
</comment>
<evidence type="ECO:0000256" key="17">
    <source>
        <dbReference type="ARBA" id="ARBA00048659"/>
    </source>
</evidence>
<dbReference type="GO" id="GO:0051082">
    <property type="term" value="F:unfolded protein binding"/>
    <property type="evidence" value="ECO:0007669"/>
    <property type="project" value="TreeGrafter"/>
</dbReference>
<dbReference type="SUPFAM" id="SSF56112">
    <property type="entry name" value="Protein kinase-like (PK-like)"/>
    <property type="match status" value="1"/>
</dbReference>
<feature type="region of interest" description="Disordered" evidence="19">
    <location>
        <begin position="26"/>
        <end position="46"/>
    </location>
</feature>
<evidence type="ECO:0000256" key="4">
    <source>
        <dbReference type="ARBA" id="ARBA00022527"/>
    </source>
</evidence>
<keyword evidence="4" id="KW-0723">Serine/threonine-protein kinase</keyword>
<evidence type="ECO:0000256" key="9">
    <source>
        <dbReference type="ARBA" id="ARBA00022741"/>
    </source>
</evidence>